<name>A0ABN8IX65_9NEOP</name>
<dbReference type="Proteomes" id="UP000837857">
    <property type="component" value="Chromosome 4"/>
</dbReference>
<feature type="region of interest" description="Disordered" evidence="1">
    <location>
        <begin position="1"/>
        <end position="67"/>
    </location>
</feature>
<evidence type="ECO:0000313" key="2">
    <source>
        <dbReference type="EMBL" id="CAH2067384.1"/>
    </source>
</evidence>
<organism evidence="2 3">
    <name type="scientific">Iphiclides podalirius</name>
    <name type="common">scarce swallowtail</name>
    <dbReference type="NCBI Taxonomy" id="110791"/>
    <lineage>
        <taxon>Eukaryota</taxon>
        <taxon>Metazoa</taxon>
        <taxon>Ecdysozoa</taxon>
        <taxon>Arthropoda</taxon>
        <taxon>Hexapoda</taxon>
        <taxon>Insecta</taxon>
        <taxon>Pterygota</taxon>
        <taxon>Neoptera</taxon>
        <taxon>Endopterygota</taxon>
        <taxon>Lepidoptera</taxon>
        <taxon>Glossata</taxon>
        <taxon>Ditrysia</taxon>
        <taxon>Papilionoidea</taxon>
        <taxon>Papilionidae</taxon>
        <taxon>Papilioninae</taxon>
        <taxon>Iphiclides</taxon>
    </lineage>
</organism>
<keyword evidence="3" id="KW-1185">Reference proteome</keyword>
<feature type="non-terminal residue" evidence="2">
    <location>
        <position position="1"/>
    </location>
</feature>
<sequence length="86" mass="9390">MNPKKKRERSDRRWYKKGEGRGRNLFGAPEGFGAAHGMTEAEVTVGGPDRPRHPPPARHALAPTNDAAPLISRSFRDVTAVISTGQ</sequence>
<feature type="compositionally biased region" description="Basic and acidic residues" evidence="1">
    <location>
        <begin position="8"/>
        <end position="22"/>
    </location>
</feature>
<proteinExistence type="predicted"/>
<gene>
    <name evidence="2" type="ORF">IPOD504_LOCUS13850</name>
</gene>
<evidence type="ECO:0000313" key="3">
    <source>
        <dbReference type="Proteomes" id="UP000837857"/>
    </source>
</evidence>
<evidence type="ECO:0000256" key="1">
    <source>
        <dbReference type="SAM" id="MobiDB-lite"/>
    </source>
</evidence>
<protein>
    <submittedName>
        <fullName evidence="2">Uncharacterized protein</fullName>
    </submittedName>
</protein>
<accession>A0ABN8IX65</accession>
<dbReference type="EMBL" id="OW152816">
    <property type="protein sequence ID" value="CAH2067384.1"/>
    <property type="molecule type" value="Genomic_DNA"/>
</dbReference>
<reference evidence="2" key="1">
    <citation type="submission" date="2022-03" db="EMBL/GenBank/DDBJ databases">
        <authorList>
            <person name="Martin H S."/>
        </authorList>
    </citation>
    <scope>NUCLEOTIDE SEQUENCE</scope>
</reference>